<keyword evidence="1" id="KW-0472">Membrane</keyword>
<dbReference type="PANTHER" id="PTHR46791">
    <property type="entry name" value="EXPRESSED PROTEIN"/>
    <property type="match status" value="1"/>
</dbReference>
<keyword evidence="3" id="KW-1185">Reference proteome</keyword>
<name>A0AA47MXJ3_MERPO</name>
<gene>
    <name evidence="2" type="ORF">N1851_012175</name>
</gene>
<accession>A0AA47MXJ3</accession>
<evidence type="ECO:0000313" key="3">
    <source>
        <dbReference type="Proteomes" id="UP001174136"/>
    </source>
</evidence>
<feature type="transmembrane region" description="Helical" evidence="1">
    <location>
        <begin position="171"/>
        <end position="193"/>
    </location>
</feature>
<evidence type="ECO:0000256" key="1">
    <source>
        <dbReference type="SAM" id="Phobius"/>
    </source>
</evidence>
<proteinExistence type="predicted"/>
<protein>
    <submittedName>
        <fullName evidence="2">Uncharacterized protein</fullName>
    </submittedName>
</protein>
<evidence type="ECO:0000313" key="2">
    <source>
        <dbReference type="EMBL" id="KAK0148114.1"/>
    </source>
</evidence>
<keyword evidence="1" id="KW-0812">Transmembrane</keyword>
<comment type="caution">
    <text evidence="2">The sequence shown here is derived from an EMBL/GenBank/DDBJ whole genome shotgun (WGS) entry which is preliminary data.</text>
</comment>
<organism evidence="2 3">
    <name type="scientific">Merluccius polli</name>
    <name type="common">Benguela hake</name>
    <name type="synonym">Merluccius cadenati</name>
    <dbReference type="NCBI Taxonomy" id="89951"/>
    <lineage>
        <taxon>Eukaryota</taxon>
        <taxon>Metazoa</taxon>
        <taxon>Chordata</taxon>
        <taxon>Craniata</taxon>
        <taxon>Vertebrata</taxon>
        <taxon>Euteleostomi</taxon>
        <taxon>Actinopterygii</taxon>
        <taxon>Neopterygii</taxon>
        <taxon>Teleostei</taxon>
        <taxon>Neoteleostei</taxon>
        <taxon>Acanthomorphata</taxon>
        <taxon>Zeiogadaria</taxon>
        <taxon>Gadariae</taxon>
        <taxon>Gadiformes</taxon>
        <taxon>Gadoidei</taxon>
        <taxon>Merlucciidae</taxon>
        <taxon>Merluccius</taxon>
    </lineage>
</organism>
<dbReference type="Proteomes" id="UP001174136">
    <property type="component" value="Unassembled WGS sequence"/>
</dbReference>
<dbReference type="PANTHER" id="PTHR46791:SF5">
    <property type="entry name" value="CLR5 DOMAIN-CONTAINING PROTEIN-RELATED"/>
    <property type="match status" value="1"/>
</dbReference>
<reference evidence="2" key="1">
    <citation type="journal article" date="2023" name="Front. Mar. Sci.">
        <title>A new Merluccius polli reference genome to investigate the effects of global change in West African waters.</title>
        <authorList>
            <person name="Mateo J.L."/>
            <person name="Blanco-Fernandez C."/>
            <person name="Garcia-Vazquez E."/>
            <person name="Machado-Schiaffino G."/>
        </authorList>
    </citation>
    <scope>NUCLEOTIDE SEQUENCE</scope>
    <source>
        <strain evidence="2">C29</strain>
        <tissue evidence="2">Fin</tissue>
    </source>
</reference>
<keyword evidence="1" id="KW-1133">Transmembrane helix</keyword>
<dbReference type="AlphaFoldDB" id="A0AA47MXJ3"/>
<dbReference type="EMBL" id="JAOPHQ010002114">
    <property type="protein sequence ID" value="KAK0148114.1"/>
    <property type="molecule type" value="Genomic_DNA"/>
</dbReference>
<sequence>MGCVDERIQWARGVRPAAQRRTWRPSKKCVGTGLLAVVCQQYTQPGYRISDKSMAELWLISFIIVLNLPQTFSIMPESYLDELVTELVAGNDMLGSESVRAALHARGLRVQQRRVRESMLRTNPGAAALRYLLQRPERRTYQVQGPNFLWHIDGRQPQADKVFTFSKLSYYIRYLNLQYFMSVAAMSFTLSIFL</sequence>